<name>A0A9W3D6J4_RAPSA</name>
<gene>
    <name evidence="2" type="primary">LOC108841611</name>
</gene>
<reference evidence="1" key="1">
    <citation type="journal article" date="2019" name="Database">
        <title>The radish genome database (RadishGD): an integrated information resource for radish genomics.</title>
        <authorList>
            <person name="Yu H.J."/>
            <person name="Baek S."/>
            <person name="Lee Y.J."/>
            <person name="Cho A."/>
            <person name="Mun J.H."/>
        </authorList>
    </citation>
    <scope>NUCLEOTIDE SEQUENCE [LARGE SCALE GENOMIC DNA]</scope>
    <source>
        <strain evidence="1">cv. WK10039</strain>
    </source>
</reference>
<dbReference type="KEGG" id="rsz:108841611"/>
<evidence type="ECO:0000313" key="2">
    <source>
        <dbReference type="RefSeq" id="XP_056859338.1"/>
    </source>
</evidence>
<dbReference type="GeneID" id="108841611"/>
<reference evidence="2" key="2">
    <citation type="submission" date="2025-08" db="UniProtKB">
        <authorList>
            <consortium name="RefSeq"/>
        </authorList>
    </citation>
    <scope>IDENTIFICATION</scope>
    <source>
        <tissue evidence="2">Leaf</tissue>
    </source>
</reference>
<proteinExistence type="predicted"/>
<evidence type="ECO:0000313" key="1">
    <source>
        <dbReference type="Proteomes" id="UP000504610"/>
    </source>
</evidence>
<keyword evidence="1" id="KW-1185">Reference proteome</keyword>
<dbReference type="AlphaFoldDB" id="A0A9W3D6J4"/>
<dbReference type="Proteomes" id="UP000504610">
    <property type="component" value="Chromosome 2"/>
</dbReference>
<protein>
    <submittedName>
        <fullName evidence="2">Inositol oxygenase 2-like</fullName>
    </submittedName>
</protein>
<sequence length="85" mass="9795">MSISRETKILDAIIDEKKMGEANDELDAVEINCLGYGFRDYENAESGGQQGVEDFYKMQHINQTFGFVRKSYLLCFVVSEFNFYS</sequence>
<accession>A0A9W3D6J4</accession>
<organism evidence="1 2">
    <name type="scientific">Raphanus sativus</name>
    <name type="common">Radish</name>
    <name type="synonym">Raphanus raphanistrum var. sativus</name>
    <dbReference type="NCBI Taxonomy" id="3726"/>
    <lineage>
        <taxon>Eukaryota</taxon>
        <taxon>Viridiplantae</taxon>
        <taxon>Streptophyta</taxon>
        <taxon>Embryophyta</taxon>
        <taxon>Tracheophyta</taxon>
        <taxon>Spermatophyta</taxon>
        <taxon>Magnoliopsida</taxon>
        <taxon>eudicotyledons</taxon>
        <taxon>Gunneridae</taxon>
        <taxon>Pentapetalae</taxon>
        <taxon>rosids</taxon>
        <taxon>malvids</taxon>
        <taxon>Brassicales</taxon>
        <taxon>Brassicaceae</taxon>
        <taxon>Brassiceae</taxon>
        <taxon>Raphanus</taxon>
    </lineage>
</organism>
<dbReference type="RefSeq" id="XP_056859338.1">
    <property type="nucleotide sequence ID" value="XM_057003358.1"/>
</dbReference>
<dbReference type="OrthoDB" id="1735009at2759"/>